<dbReference type="InterPro" id="IPR036185">
    <property type="entry name" value="DNA_heli_DnaB-like_N_sf"/>
</dbReference>
<dbReference type="Pfam" id="PF00772">
    <property type="entry name" value="DnaB"/>
    <property type="match status" value="1"/>
</dbReference>
<evidence type="ECO:0000256" key="11">
    <source>
        <dbReference type="NCBIfam" id="TIGR00665"/>
    </source>
</evidence>
<keyword evidence="8 12" id="KW-0238">DNA-binding</keyword>
<keyword evidence="5 12" id="KW-0378">Hydrolase</keyword>
<evidence type="ECO:0000256" key="12">
    <source>
        <dbReference type="RuleBase" id="RU362085"/>
    </source>
</evidence>
<evidence type="ECO:0000256" key="5">
    <source>
        <dbReference type="ARBA" id="ARBA00022801"/>
    </source>
</evidence>
<evidence type="ECO:0000256" key="8">
    <source>
        <dbReference type="ARBA" id="ARBA00023125"/>
    </source>
</evidence>
<dbReference type="FunFam" id="1.10.860.10:FF:000001">
    <property type="entry name" value="Replicative DNA helicase"/>
    <property type="match status" value="1"/>
</dbReference>
<keyword evidence="4 12" id="KW-0547">Nucleotide-binding</keyword>
<dbReference type="Pfam" id="PF03796">
    <property type="entry name" value="DnaB_C"/>
    <property type="match status" value="1"/>
</dbReference>
<protein>
    <recommendedName>
        <fullName evidence="11 12">Replicative DNA helicase</fullName>
        <ecNumber evidence="11 12">5.6.2.3</ecNumber>
    </recommendedName>
</protein>
<evidence type="ECO:0000256" key="2">
    <source>
        <dbReference type="ARBA" id="ARBA00022515"/>
    </source>
</evidence>
<dbReference type="EC" id="5.6.2.3" evidence="11 12"/>
<evidence type="ECO:0000256" key="9">
    <source>
        <dbReference type="ARBA" id="ARBA00023235"/>
    </source>
</evidence>
<dbReference type="OrthoDB" id="9773982at2"/>
<dbReference type="PANTHER" id="PTHR30153:SF2">
    <property type="entry name" value="REPLICATIVE DNA HELICASE"/>
    <property type="match status" value="1"/>
</dbReference>
<evidence type="ECO:0000313" key="14">
    <source>
        <dbReference type="EMBL" id="SDC15947.1"/>
    </source>
</evidence>
<comment type="similarity">
    <text evidence="1 12">Belongs to the helicase family. DnaB subfamily.</text>
</comment>
<dbReference type="InterPro" id="IPR003593">
    <property type="entry name" value="AAA+_ATPase"/>
</dbReference>
<dbReference type="Proteomes" id="UP000198943">
    <property type="component" value="Unassembled WGS sequence"/>
</dbReference>
<evidence type="ECO:0000256" key="7">
    <source>
        <dbReference type="ARBA" id="ARBA00022840"/>
    </source>
</evidence>
<proteinExistence type="inferred from homology"/>
<dbReference type="PROSITE" id="PS51199">
    <property type="entry name" value="SF4_HELICASE"/>
    <property type="match status" value="1"/>
</dbReference>
<dbReference type="CDD" id="cd00984">
    <property type="entry name" value="DnaB_C"/>
    <property type="match status" value="1"/>
</dbReference>
<dbReference type="GO" id="GO:0005829">
    <property type="term" value="C:cytosol"/>
    <property type="evidence" value="ECO:0007669"/>
    <property type="project" value="TreeGrafter"/>
</dbReference>
<comment type="catalytic activity">
    <reaction evidence="10 12">
        <text>ATP + H2O = ADP + phosphate + H(+)</text>
        <dbReference type="Rhea" id="RHEA:13065"/>
        <dbReference type="ChEBI" id="CHEBI:15377"/>
        <dbReference type="ChEBI" id="CHEBI:15378"/>
        <dbReference type="ChEBI" id="CHEBI:30616"/>
        <dbReference type="ChEBI" id="CHEBI:43474"/>
        <dbReference type="ChEBI" id="CHEBI:456216"/>
        <dbReference type="EC" id="5.6.2.3"/>
    </reaction>
</comment>
<dbReference type="InterPro" id="IPR027417">
    <property type="entry name" value="P-loop_NTPase"/>
</dbReference>
<evidence type="ECO:0000256" key="10">
    <source>
        <dbReference type="ARBA" id="ARBA00048954"/>
    </source>
</evidence>
<keyword evidence="7 12" id="KW-0067">ATP-binding</keyword>
<evidence type="ECO:0000313" key="15">
    <source>
        <dbReference type="Proteomes" id="UP000198943"/>
    </source>
</evidence>
<keyword evidence="9" id="KW-0413">Isomerase</keyword>
<dbReference type="SMART" id="SM00382">
    <property type="entry name" value="AAA"/>
    <property type="match status" value="1"/>
</dbReference>
<reference evidence="15" key="1">
    <citation type="submission" date="2016-10" db="EMBL/GenBank/DDBJ databases">
        <authorList>
            <person name="Varghese N."/>
            <person name="Submissions S."/>
        </authorList>
    </citation>
    <scope>NUCLEOTIDE SEQUENCE [LARGE SCALE GENOMIC DNA]</scope>
    <source>
        <strain evidence="15">DSM 11005</strain>
    </source>
</reference>
<dbReference type="InterPro" id="IPR007693">
    <property type="entry name" value="DNA_helicase_DnaB-like_N"/>
</dbReference>
<dbReference type="GO" id="GO:0016887">
    <property type="term" value="F:ATP hydrolysis activity"/>
    <property type="evidence" value="ECO:0007669"/>
    <property type="project" value="RHEA"/>
</dbReference>
<evidence type="ECO:0000256" key="1">
    <source>
        <dbReference type="ARBA" id="ARBA00008428"/>
    </source>
</evidence>
<keyword evidence="15" id="KW-1185">Reference proteome</keyword>
<keyword evidence="2 12" id="KW-0639">Primosome</keyword>
<organism evidence="14 15">
    <name type="scientific">Succiniclasticum ruminis</name>
    <dbReference type="NCBI Taxonomy" id="40841"/>
    <lineage>
        <taxon>Bacteria</taxon>
        <taxon>Bacillati</taxon>
        <taxon>Bacillota</taxon>
        <taxon>Negativicutes</taxon>
        <taxon>Acidaminococcales</taxon>
        <taxon>Acidaminococcaceae</taxon>
        <taxon>Succiniclasticum</taxon>
    </lineage>
</organism>
<dbReference type="RefSeq" id="WP_093729492.1">
    <property type="nucleotide sequence ID" value="NZ_FMYW01000003.1"/>
</dbReference>
<dbReference type="GO" id="GO:1990077">
    <property type="term" value="C:primosome complex"/>
    <property type="evidence" value="ECO:0007669"/>
    <property type="project" value="UniProtKB-UniRule"/>
</dbReference>
<dbReference type="InterPro" id="IPR007694">
    <property type="entry name" value="DNA_helicase_DnaB-like_C"/>
</dbReference>
<evidence type="ECO:0000259" key="13">
    <source>
        <dbReference type="PROSITE" id="PS51199"/>
    </source>
</evidence>
<sequence>MEEKLIPQNIAAEQSVLGALLIDKTAINRVVGKLKKEDFYRPAHQITYEAMLNLHAHNIPIDMVTITEELKKMGKYEDVGGVNFITMLANMEFTSANIQYHARIVEEKALLREVIDSGTKLASMGYHCNDGEIHHVVDAAQQQLLHLTNRYVGSDYVHIKSIVEPLVDRFGEMVESNETVTGVASGFTDLDELIGGLHPSDFIILAARPSMGKTALALNIAENVALRGAKAGEPAKRIIFFSLEMSREQLAQRMICTEANVSKQDLHPGKVAAEGGTITEEELQNKKSSVMSRIWKAADKLVNSSVYIDDTPGLTIQEMRSKVRRLKSEGSVDLIVIDYLQLMQAPNVKNNSENRQREVSEISRGLKAMAREMNVPVLALSQLSRSVETRQVKKPMLSDLRESGSLEQDADIVMFLYREDYYKKNDAAPTHLTELIVAKHRNGPTGKINLFFKNDCTRFISLNEADAY</sequence>
<evidence type="ECO:0000256" key="6">
    <source>
        <dbReference type="ARBA" id="ARBA00022806"/>
    </source>
</evidence>
<dbReference type="GO" id="GO:0043139">
    <property type="term" value="F:5'-3' DNA helicase activity"/>
    <property type="evidence" value="ECO:0007669"/>
    <property type="project" value="UniProtKB-EC"/>
</dbReference>
<name>A0A1G6JBD3_9FIRM</name>
<keyword evidence="3 12" id="KW-0235">DNA replication</keyword>
<dbReference type="GO" id="GO:0005524">
    <property type="term" value="F:ATP binding"/>
    <property type="evidence" value="ECO:0007669"/>
    <property type="project" value="UniProtKB-UniRule"/>
</dbReference>
<dbReference type="SUPFAM" id="SSF52540">
    <property type="entry name" value="P-loop containing nucleoside triphosphate hydrolases"/>
    <property type="match status" value="1"/>
</dbReference>
<comment type="function">
    <text evidence="12">The main replicative DNA helicase, it participates in initiation and elongation during chromosome replication. Travels ahead of the DNA replisome, separating dsDNA into templates for DNA synthesis. A processive ATP-dependent 5'-3' DNA helicase it has DNA-dependent ATPase activity.</text>
</comment>
<dbReference type="InterPro" id="IPR016136">
    <property type="entry name" value="DNA_helicase_N/primase_C"/>
</dbReference>
<gene>
    <name evidence="14" type="ORF">SAMN04487864_10338</name>
</gene>
<dbReference type="GO" id="GO:0006269">
    <property type="term" value="P:DNA replication, synthesis of primer"/>
    <property type="evidence" value="ECO:0007669"/>
    <property type="project" value="UniProtKB-UniRule"/>
</dbReference>
<dbReference type="InterPro" id="IPR007692">
    <property type="entry name" value="DNA_helicase_DnaB"/>
</dbReference>
<evidence type="ECO:0000256" key="4">
    <source>
        <dbReference type="ARBA" id="ARBA00022741"/>
    </source>
</evidence>
<dbReference type="GO" id="GO:0003677">
    <property type="term" value="F:DNA binding"/>
    <property type="evidence" value="ECO:0007669"/>
    <property type="project" value="UniProtKB-UniRule"/>
</dbReference>
<feature type="domain" description="SF4 helicase" evidence="13">
    <location>
        <begin position="176"/>
        <end position="466"/>
    </location>
</feature>
<dbReference type="AlphaFoldDB" id="A0A1G6JBD3"/>
<dbReference type="EMBL" id="FMYW01000003">
    <property type="protein sequence ID" value="SDC15947.1"/>
    <property type="molecule type" value="Genomic_DNA"/>
</dbReference>
<dbReference type="Gene3D" id="3.40.50.300">
    <property type="entry name" value="P-loop containing nucleotide triphosphate hydrolases"/>
    <property type="match status" value="1"/>
</dbReference>
<dbReference type="PANTHER" id="PTHR30153">
    <property type="entry name" value="REPLICATIVE DNA HELICASE DNAB"/>
    <property type="match status" value="1"/>
</dbReference>
<dbReference type="NCBIfam" id="TIGR00665">
    <property type="entry name" value="DnaB"/>
    <property type="match status" value="1"/>
</dbReference>
<dbReference type="Gene3D" id="1.10.860.10">
    <property type="entry name" value="DNAb Helicase, Chain A"/>
    <property type="match status" value="1"/>
</dbReference>
<dbReference type="SUPFAM" id="SSF48024">
    <property type="entry name" value="N-terminal domain of DnaB helicase"/>
    <property type="match status" value="1"/>
</dbReference>
<keyword evidence="6 12" id="KW-0347">Helicase</keyword>
<accession>A0A1G6JBD3</accession>
<evidence type="ECO:0000256" key="3">
    <source>
        <dbReference type="ARBA" id="ARBA00022705"/>
    </source>
</evidence>